<reference evidence="3" key="1">
    <citation type="journal article" date="2017" name="Front. Plant Sci.">
        <title>Climate Clever Clovers: New Paradigm to Reduce the Environmental Footprint of Ruminants by Breeding Low Methanogenic Forages Utilizing Haplotype Variation.</title>
        <authorList>
            <person name="Kaur P."/>
            <person name="Appels R."/>
            <person name="Bayer P.E."/>
            <person name="Keeble-Gagnere G."/>
            <person name="Wang J."/>
            <person name="Hirakawa H."/>
            <person name="Shirasawa K."/>
            <person name="Vercoe P."/>
            <person name="Stefanova K."/>
            <person name="Durmic Z."/>
            <person name="Nichols P."/>
            <person name="Revell C."/>
            <person name="Isobe S.N."/>
            <person name="Edwards D."/>
            <person name="Erskine W."/>
        </authorList>
    </citation>
    <scope>NUCLEOTIDE SEQUENCE [LARGE SCALE GENOMIC DNA]</scope>
    <source>
        <strain evidence="3">cv. Daliak</strain>
    </source>
</reference>
<feature type="transmembrane region" description="Helical" evidence="1">
    <location>
        <begin position="6"/>
        <end position="29"/>
    </location>
</feature>
<organism evidence="2 3">
    <name type="scientific">Trifolium subterraneum</name>
    <name type="common">Subterranean clover</name>
    <dbReference type="NCBI Taxonomy" id="3900"/>
    <lineage>
        <taxon>Eukaryota</taxon>
        <taxon>Viridiplantae</taxon>
        <taxon>Streptophyta</taxon>
        <taxon>Embryophyta</taxon>
        <taxon>Tracheophyta</taxon>
        <taxon>Spermatophyta</taxon>
        <taxon>Magnoliopsida</taxon>
        <taxon>eudicotyledons</taxon>
        <taxon>Gunneridae</taxon>
        <taxon>Pentapetalae</taxon>
        <taxon>rosids</taxon>
        <taxon>fabids</taxon>
        <taxon>Fabales</taxon>
        <taxon>Fabaceae</taxon>
        <taxon>Papilionoideae</taxon>
        <taxon>50 kb inversion clade</taxon>
        <taxon>NPAAA clade</taxon>
        <taxon>Hologalegina</taxon>
        <taxon>IRL clade</taxon>
        <taxon>Trifolieae</taxon>
        <taxon>Trifolium</taxon>
    </lineage>
</organism>
<dbReference type="Proteomes" id="UP000242715">
    <property type="component" value="Unassembled WGS sequence"/>
</dbReference>
<keyword evidence="1" id="KW-0472">Membrane</keyword>
<sequence length="83" mass="9296">MSITILINIIALAAAIMFIICLVVLLACYKTFKKWRGLAKVVPLSPVTPIEPGAIVYLVQFEIDRDLMALKNQDTLVKSVYWS</sequence>
<evidence type="ECO:0000313" key="2">
    <source>
        <dbReference type="EMBL" id="GAU45147.1"/>
    </source>
</evidence>
<evidence type="ECO:0000256" key="1">
    <source>
        <dbReference type="SAM" id="Phobius"/>
    </source>
</evidence>
<protein>
    <submittedName>
        <fullName evidence="2">Uncharacterized protein</fullName>
    </submittedName>
</protein>
<proteinExistence type="predicted"/>
<evidence type="ECO:0000313" key="3">
    <source>
        <dbReference type="Proteomes" id="UP000242715"/>
    </source>
</evidence>
<accession>A0A2Z6PJT7</accession>
<gene>
    <name evidence="2" type="ORF">TSUD_253800</name>
</gene>
<keyword evidence="1" id="KW-0812">Transmembrane</keyword>
<keyword evidence="3" id="KW-1185">Reference proteome</keyword>
<keyword evidence="1" id="KW-1133">Transmembrane helix</keyword>
<dbReference type="EMBL" id="DF974103">
    <property type="protein sequence ID" value="GAU45147.1"/>
    <property type="molecule type" value="Genomic_DNA"/>
</dbReference>
<name>A0A2Z6PJT7_TRISU</name>
<dbReference type="AlphaFoldDB" id="A0A2Z6PJT7"/>